<keyword evidence="1" id="KW-0472">Membrane</keyword>
<accession>A0AAN9C426</accession>
<proteinExistence type="predicted"/>
<dbReference type="Proteomes" id="UP001374579">
    <property type="component" value="Unassembled WGS sequence"/>
</dbReference>
<sequence>MATLTLLDVCNKKRMAAACLALVLVTLVTMTLRIHWSYTAQLEAQLLSHKTKANSSCGKQEMTVLSSCQRCPREELRAEEAYCMETGYKQWVKCADGRSLYNWCDITPAVEERQFWMFELMALVITGASYSVVFIRQRKNDQQLMDKIHRQIGLTT</sequence>
<keyword evidence="3" id="KW-1185">Reference proteome</keyword>
<dbReference type="GO" id="GO:0030496">
    <property type="term" value="C:midbody"/>
    <property type="evidence" value="ECO:0007669"/>
    <property type="project" value="TreeGrafter"/>
</dbReference>
<name>A0AAN9C426_9CAEN</name>
<dbReference type="PANTHER" id="PTHR13041">
    <property type="entry name" value="JTB PROTEIN-RELATED"/>
    <property type="match status" value="1"/>
</dbReference>
<reference evidence="2 3" key="1">
    <citation type="submission" date="2024-02" db="EMBL/GenBank/DDBJ databases">
        <title>Chromosome-scale genome assembly of the rough periwinkle Littorina saxatilis.</title>
        <authorList>
            <person name="De Jode A."/>
            <person name="Faria R."/>
            <person name="Formenti G."/>
            <person name="Sims Y."/>
            <person name="Smith T.P."/>
            <person name="Tracey A."/>
            <person name="Wood J.M.D."/>
            <person name="Zagrodzka Z.B."/>
            <person name="Johannesson K."/>
            <person name="Butlin R.K."/>
            <person name="Leder E.H."/>
        </authorList>
    </citation>
    <scope>NUCLEOTIDE SEQUENCE [LARGE SCALE GENOMIC DNA]</scope>
    <source>
        <strain evidence="2">Snail1</strain>
        <tissue evidence="2">Muscle</tissue>
    </source>
</reference>
<dbReference type="GO" id="GO:0000281">
    <property type="term" value="P:mitotic cytokinesis"/>
    <property type="evidence" value="ECO:0007669"/>
    <property type="project" value="TreeGrafter"/>
</dbReference>
<dbReference type="GO" id="GO:0016020">
    <property type="term" value="C:membrane"/>
    <property type="evidence" value="ECO:0007669"/>
    <property type="project" value="InterPro"/>
</dbReference>
<feature type="transmembrane region" description="Helical" evidence="1">
    <location>
        <begin position="115"/>
        <end position="135"/>
    </location>
</feature>
<keyword evidence="1" id="KW-1133">Transmembrane helix</keyword>
<evidence type="ECO:0000313" key="2">
    <source>
        <dbReference type="EMBL" id="KAK7116832.1"/>
    </source>
</evidence>
<dbReference type="GO" id="GO:0005813">
    <property type="term" value="C:centrosome"/>
    <property type="evidence" value="ECO:0007669"/>
    <property type="project" value="TreeGrafter"/>
</dbReference>
<dbReference type="EMBL" id="JBAMIC010000001">
    <property type="protein sequence ID" value="KAK7116832.1"/>
    <property type="molecule type" value="Genomic_DNA"/>
</dbReference>
<dbReference type="Pfam" id="PF05439">
    <property type="entry name" value="JTB"/>
    <property type="match status" value="1"/>
</dbReference>
<comment type="caution">
    <text evidence="2">The sequence shown here is derived from an EMBL/GenBank/DDBJ whole genome shotgun (WGS) entry which is preliminary data.</text>
</comment>
<keyword evidence="1" id="KW-0812">Transmembrane</keyword>
<dbReference type="Gene3D" id="3.30.720.220">
    <property type="match status" value="1"/>
</dbReference>
<dbReference type="GO" id="GO:0005819">
    <property type="term" value="C:spindle"/>
    <property type="evidence" value="ECO:0007669"/>
    <property type="project" value="TreeGrafter"/>
</dbReference>
<evidence type="ECO:0000313" key="3">
    <source>
        <dbReference type="Proteomes" id="UP001374579"/>
    </source>
</evidence>
<evidence type="ECO:0000256" key="1">
    <source>
        <dbReference type="SAM" id="Phobius"/>
    </source>
</evidence>
<dbReference type="GO" id="GO:0005737">
    <property type="term" value="C:cytoplasm"/>
    <property type="evidence" value="ECO:0007669"/>
    <property type="project" value="TreeGrafter"/>
</dbReference>
<dbReference type="PANTHER" id="PTHR13041:SF3">
    <property type="entry name" value="PROTEIN JTB"/>
    <property type="match status" value="1"/>
</dbReference>
<dbReference type="InterPro" id="IPR008657">
    <property type="entry name" value="JTB"/>
</dbReference>
<gene>
    <name evidence="2" type="ORF">V1264_002444</name>
</gene>
<protein>
    <submittedName>
        <fullName evidence="2">Uncharacterized protein</fullName>
    </submittedName>
</protein>
<organism evidence="2 3">
    <name type="scientific">Littorina saxatilis</name>
    <dbReference type="NCBI Taxonomy" id="31220"/>
    <lineage>
        <taxon>Eukaryota</taxon>
        <taxon>Metazoa</taxon>
        <taxon>Spiralia</taxon>
        <taxon>Lophotrochozoa</taxon>
        <taxon>Mollusca</taxon>
        <taxon>Gastropoda</taxon>
        <taxon>Caenogastropoda</taxon>
        <taxon>Littorinimorpha</taxon>
        <taxon>Littorinoidea</taxon>
        <taxon>Littorinidae</taxon>
        <taxon>Littorina</taxon>
    </lineage>
</organism>
<dbReference type="AlphaFoldDB" id="A0AAN9C426"/>